<reference evidence="2" key="1">
    <citation type="journal article" date="2023" name="PLoS Negl. Trop. Dis.">
        <title>A genome sequence for Biomphalaria pfeifferi, the major vector snail for the human-infecting parasite Schistosoma mansoni.</title>
        <authorList>
            <person name="Bu L."/>
            <person name="Lu L."/>
            <person name="Laidemitt M.R."/>
            <person name="Zhang S.M."/>
            <person name="Mutuku M."/>
            <person name="Mkoji G."/>
            <person name="Steinauer M."/>
            <person name="Loker E.S."/>
        </authorList>
    </citation>
    <scope>NUCLEOTIDE SEQUENCE</scope>
    <source>
        <strain evidence="2">KasaAsao</strain>
    </source>
</reference>
<sequence length="69" mass="7445">MISLGPWVDLKDSNQQDSSSRREKHDVSVDNASPLMACTQCIVFIETAPACFLCISNGKWGMGGEIKGA</sequence>
<evidence type="ECO:0000313" key="3">
    <source>
        <dbReference type="Proteomes" id="UP001233172"/>
    </source>
</evidence>
<keyword evidence="3" id="KW-1185">Reference proteome</keyword>
<feature type="compositionally biased region" description="Basic and acidic residues" evidence="1">
    <location>
        <begin position="9"/>
        <end position="27"/>
    </location>
</feature>
<dbReference type="Proteomes" id="UP001233172">
    <property type="component" value="Unassembled WGS sequence"/>
</dbReference>
<organism evidence="2 3">
    <name type="scientific">Biomphalaria pfeifferi</name>
    <name type="common">Bloodfluke planorb</name>
    <name type="synonym">Freshwater snail</name>
    <dbReference type="NCBI Taxonomy" id="112525"/>
    <lineage>
        <taxon>Eukaryota</taxon>
        <taxon>Metazoa</taxon>
        <taxon>Spiralia</taxon>
        <taxon>Lophotrochozoa</taxon>
        <taxon>Mollusca</taxon>
        <taxon>Gastropoda</taxon>
        <taxon>Heterobranchia</taxon>
        <taxon>Euthyneura</taxon>
        <taxon>Panpulmonata</taxon>
        <taxon>Hygrophila</taxon>
        <taxon>Lymnaeoidea</taxon>
        <taxon>Planorbidae</taxon>
        <taxon>Biomphalaria</taxon>
    </lineage>
</organism>
<reference evidence="2" key="2">
    <citation type="submission" date="2023-04" db="EMBL/GenBank/DDBJ databases">
        <authorList>
            <person name="Bu L."/>
            <person name="Lu L."/>
            <person name="Laidemitt M.R."/>
            <person name="Zhang S.M."/>
            <person name="Mutuku M."/>
            <person name="Mkoji G."/>
            <person name="Steinauer M."/>
            <person name="Loker E.S."/>
        </authorList>
    </citation>
    <scope>NUCLEOTIDE SEQUENCE</scope>
    <source>
        <strain evidence="2">KasaAsao</strain>
        <tissue evidence="2">Whole Snail</tissue>
    </source>
</reference>
<accession>A0AAD8BPC4</accession>
<evidence type="ECO:0000313" key="2">
    <source>
        <dbReference type="EMBL" id="KAK0058316.1"/>
    </source>
</evidence>
<dbReference type="AlphaFoldDB" id="A0AAD8BPC4"/>
<protein>
    <submittedName>
        <fullName evidence="2">Uncharacterized protein</fullName>
    </submittedName>
</protein>
<name>A0AAD8BPC4_BIOPF</name>
<dbReference type="EMBL" id="JASAOG010000049">
    <property type="protein sequence ID" value="KAK0058316.1"/>
    <property type="molecule type" value="Genomic_DNA"/>
</dbReference>
<gene>
    <name evidence="2" type="ORF">Bpfe_012317</name>
</gene>
<comment type="caution">
    <text evidence="2">The sequence shown here is derived from an EMBL/GenBank/DDBJ whole genome shotgun (WGS) entry which is preliminary data.</text>
</comment>
<feature type="region of interest" description="Disordered" evidence="1">
    <location>
        <begin position="1"/>
        <end position="27"/>
    </location>
</feature>
<evidence type="ECO:0000256" key="1">
    <source>
        <dbReference type="SAM" id="MobiDB-lite"/>
    </source>
</evidence>
<proteinExistence type="predicted"/>